<comment type="subcellular location">
    <subcellularLocation>
        <location evidence="1">Cell outer membrane</location>
    </subcellularLocation>
</comment>
<evidence type="ECO:0000256" key="4">
    <source>
        <dbReference type="ARBA" id="ARBA00023237"/>
    </source>
</evidence>
<feature type="non-terminal residue" evidence="6">
    <location>
        <position position="221"/>
    </location>
</feature>
<feature type="non-terminal residue" evidence="6">
    <location>
        <position position="1"/>
    </location>
</feature>
<proteinExistence type="predicted"/>
<sequence>SLFEVQFVNGLNEYTMDGLGFCGNEFFGPRGQGLVPQGGYGFNIPEQEFVQGYETGDKRKAVTIWSPGDAYPAGSSQPAQPSVLPGSPNGYNCKKWFVGKVNTNVWDSPLNFPVLRFAEIYLILAEAVGPTQEGVDAINLVRRRAGLTDLTTNTPNFTDAVIKERRYELAFEDDRWFDLKRTGKLTTLPALLAKGVKPFNTLLPIPQSERDANPALTQNTG</sequence>
<evidence type="ECO:0000259" key="5">
    <source>
        <dbReference type="Pfam" id="PF07980"/>
    </source>
</evidence>
<feature type="domain" description="RagB/SusD" evidence="5">
    <location>
        <begin position="3"/>
        <end position="182"/>
    </location>
</feature>
<keyword evidence="2" id="KW-0732">Signal</keyword>
<evidence type="ECO:0000313" key="6">
    <source>
        <dbReference type="EMBL" id="GFD07220.1"/>
    </source>
</evidence>
<protein>
    <recommendedName>
        <fullName evidence="5">RagB/SusD domain-containing protein</fullName>
    </recommendedName>
</protein>
<dbReference type="SUPFAM" id="SSF48452">
    <property type="entry name" value="TPR-like"/>
    <property type="match status" value="1"/>
</dbReference>
<reference evidence="6" key="1">
    <citation type="journal article" date="2019" name="Sci. Rep.">
        <title>Draft genome of Tanacetum cinerariifolium, the natural source of mosquito coil.</title>
        <authorList>
            <person name="Yamashiro T."/>
            <person name="Shiraishi A."/>
            <person name="Satake H."/>
            <person name="Nakayama K."/>
        </authorList>
    </citation>
    <scope>NUCLEOTIDE SEQUENCE</scope>
</reference>
<evidence type="ECO:0000256" key="2">
    <source>
        <dbReference type="ARBA" id="ARBA00022729"/>
    </source>
</evidence>
<dbReference type="AlphaFoldDB" id="A0A699TBI7"/>
<comment type="caution">
    <text evidence="6">The sequence shown here is derived from an EMBL/GenBank/DDBJ whole genome shotgun (WGS) entry which is preliminary data.</text>
</comment>
<evidence type="ECO:0000256" key="1">
    <source>
        <dbReference type="ARBA" id="ARBA00004442"/>
    </source>
</evidence>
<dbReference type="InterPro" id="IPR011990">
    <property type="entry name" value="TPR-like_helical_dom_sf"/>
</dbReference>
<gene>
    <name evidence="6" type="ORF">Tci_879189</name>
</gene>
<dbReference type="Pfam" id="PF07980">
    <property type="entry name" value="SusD_RagB"/>
    <property type="match status" value="1"/>
</dbReference>
<dbReference type="EMBL" id="BKCJ011230077">
    <property type="protein sequence ID" value="GFD07220.1"/>
    <property type="molecule type" value="Genomic_DNA"/>
</dbReference>
<keyword evidence="4" id="KW-0998">Cell outer membrane</keyword>
<name>A0A699TBI7_TANCI</name>
<dbReference type="InterPro" id="IPR012944">
    <property type="entry name" value="SusD_RagB_dom"/>
</dbReference>
<keyword evidence="3" id="KW-0472">Membrane</keyword>
<accession>A0A699TBI7</accession>
<evidence type="ECO:0000256" key="3">
    <source>
        <dbReference type="ARBA" id="ARBA00023136"/>
    </source>
</evidence>
<organism evidence="6">
    <name type="scientific">Tanacetum cinerariifolium</name>
    <name type="common">Dalmatian daisy</name>
    <name type="synonym">Chrysanthemum cinerariifolium</name>
    <dbReference type="NCBI Taxonomy" id="118510"/>
    <lineage>
        <taxon>Eukaryota</taxon>
        <taxon>Viridiplantae</taxon>
        <taxon>Streptophyta</taxon>
        <taxon>Embryophyta</taxon>
        <taxon>Tracheophyta</taxon>
        <taxon>Spermatophyta</taxon>
        <taxon>Magnoliopsida</taxon>
        <taxon>eudicotyledons</taxon>
        <taxon>Gunneridae</taxon>
        <taxon>Pentapetalae</taxon>
        <taxon>asterids</taxon>
        <taxon>campanulids</taxon>
        <taxon>Asterales</taxon>
        <taxon>Asteraceae</taxon>
        <taxon>Asteroideae</taxon>
        <taxon>Anthemideae</taxon>
        <taxon>Anthemidinae</taxon>
        <taxon>Tanacetum</taxon>
    </lineage>
</organism>
<dbReference type="Gene3D" id="1.25.40.390">
    <property type="match status" value="1"/>
</dbReference>